<keyword evidence="4" id="KW-1185">Reference proteome</keyword>
<comment type="caution">
    <text evidence="3">The sequence shown here is derived from an EMBL/GenBank/DDBJ whole genome shotgun (WGS) entry which is preliminary data.</text>
</comment>
<keyword evidence="1" id="KW-1133">Transmembrane helix</keyword>
<dbReference type="InterPro" id="IPR003675">
    <property type="entry name" value="Rce1/LyrA-like_dom"/>
</dbReference>
<proteinExistence type="predicted"/>
<dbReference type="Proteomes" id="UP000777440">
    <property type="component" value="Unassembled WGS sequence"/>
</dbReference>
<name>A0ABS7I336_9MICO</name>
<feature type="transmembrane region" description="Helical" evidence="1">
    <location>
        <begin position="181"/>
        <end position="208"/>
    </location>
</feature>
<dbReference type="GO" id="GO:0008237">
    <property type="term" value="F:metallopeptidase activity"/>
    <property type="evidence" value="ECO:0007669"/>
    <property type="project" value="UniProtKB-KW"/>
</dbReference>
<feature type="transmembrane region" description="Helical" evidence="1">
    <location>
        <begin position="100"/>
        <end position="120"/>
    </location>
</feature>
<accession>A0ABS7I336</accession>
<keyword evidence="3" id="KW-0378">Hydrolase</keyword>
<keyword evidence="3" id="KW-0482">Metalloprotease</keyword>
<feature type="transmembrane region" description="Helical" evidence="1">
    <location>
        <begin position="132"/>
        <end position="152"/>
    </location>
</feature>
<gene>
    <name evidence="3" type="ORF">JNB61_18285</name>
</gene>
<feature type="domain" description="CAAX prenyl protease 2/Lysostaphin resistance protein A-like" evidence="2">
    <location>
        <begin position="177"/>
        <end position="276"/>
    </location>
</feature>
<evidence type="ECO:0000259" key="2">
    <source>
        <dbReference type="Pfam" id="PF02517"/>
    </source>
</evidence>
<organism evidence="3 4">
    <name type="scientific">Microbacterium ureisolvens</name>
    <dbReference type="NCBI Taxonomy" id="2781186"/>
    <lineage>
        <taxon>Bacteria</taxon>
        <taxon>Bacillati</taxon>
        <taxon>Actinomycetota</taxon>
        <taxon>Actinomycetes</taxon>
        <taxon>Micrococcales</taxon>
        <taxon>Microbacteriaceae</taxon>
        <taxon>Microbacterium</taxon>
    </lineage>
</organism>
<feature type="transmembrane region" description="Helical" evidence="1">
    <location>
        <begin position="72"/>
        <end position="94"/>
    </location>
</feature>
<dbReference type="Pfam" id="PF02517">
    <property type="entry name" value="Rce1-like"/>
    <property type="match status" value="1"/>
</dbReference>
<keyword evidence="3" id="KW-0645">Protease</keyword>
<dbReference type="EMBL" id="JAEUAX010000015">
    <property type="protein sequence ID" value="MBW9111723.1"/>
    <property type="molecule type" value="Genomic_DNA"/>
</dbReference>
<feature type="transmembrane region" description="Helical" evidence="1">
    <location>
        <begin position="215"/>
        <end position="235"/>
    </location>
</feature>
<evidence type="ECO:0000313" key="4">
    <source>
        <dbReference type="Proteomes" id="UP000777440"/>
    </source>
</evidence>
<feature type="transmembrane region" description="Helical" evidence="1">
    <location>
        <begin position="241"/>
        <end position="260"/>
    </location>
</feature>
<evidence type="ECO:0000256" key="1">
    <source>
        <dbReference type="SAM" id="Phobius"/>
    </source>
</evidence>
<evidence type="ECO:0000313" key="3">
    <source>
        <dbReference type="EMBL" id="MBW9111723.1"/>
    </source>
</evidence>
<protein>
    <submittedName>
        <fullName evidence="3">CPBP family intramembrane metalloprotease</fullName>
    </submittedName>
</protein>
<sequence length="289" mass="30197">MPDQPSDAAPVVDLWSLEPPAAAPAAGPADALAEGAPVEEVAAPRRSRRSAHEARTDWRLGGRTVYRWREGLLAVALISLGAGVLLGALVAAVWDSPWAAASATVIVWIGMLLPIAWAFTRSRPIGLLRIRALDVLYGLVLGALLRTTQGWLEGLDGTPALLPTLVQVDGVVPLSTVVFDVVAPVVVAPVVEEFFFRGVLLVALYTVLRRPFGKFAAGLAAALVSTALFVLMHGISSVGDVSGVVSLSLLGMVCAMLVLLTGRIWAAVLVHAVYNASYVALGLLAGAMT</sequence>
<keyword evidence="1" id="KW-0812">Transmembrane</keyword>
<reference evidence="3 4" key="1">
    <citation type="journal article" date="2021" name="MBio">
        <title>Poor Competitiveness of Bradyrhizobium in Pigeon Pea Root Colonization in Indian Soils.</title>
        <authorList>
            <person name="Chalasani D."/>
            <person name="Basu A."/>
            <person name="Pullabhotla S.V.S.R.N."/>
            <person name="Jorrin B."/>
            <person name="Neal A.L."/>
            <person name="Poole P.S."/>
            <person name="Podile A.R."/>
            <person name="Tkacz A."/>
        </authorList>
    </citation>
    <scope>NUCLEOTIDE SEQUENCE [LARGE SCALE GENOMIC DNA]</scope>
    <source>
        <strain evidence="3 4">HU12</strain>
    </source>
</reference>
<feature type="transmembrane region" description="Helical" evidence="1">
    <location>
        <begin position="267"/>
        <end position="288"/>
    </location>
</feature>
<keyword evidence="1" id="KW-0472">Membrane</keyword>
<dbReference type="RefSeq" id="WP_220340567.1">
    <property type="nucleotide sequence ID" value="NZ_JAEUAX010000015.1"/>
</dbReference>